<dbReference type="OrthoDB" id="1951177at2"/>
<dbReference type="Proteomes" id="UP001142078">
    <property type="component" value="Unassembled WGS sequence"/>
</dbReference>
<keyword evidence="2" id="KW-1185">Reference proteome</keyword>
<protein>
    <submittedName>
        <fullName evidence="1">Uncharacterized protein</fullName>
    </submittedName>
</protein>
<dbReference type="EMBL" id="JANJZL010000012">
    <property type="protein sequence ID" value="MCR2045154.1"/>
    <property type="molecule type" value="Genomic_DNA"/>
</dbReference>
<dbReference type="RefSeq" id="WP_042679670.1">
    <property type="nucleotide sequence ID" value="NZ_CABKTM010000014.1"/>
</dbReference>
<evidence type="ECO:0000313" key="1">
    <source>
        <dbReference type="EMBL" id="MCR2045154.1"/>
    </source>
</evidence>
<gene>
    <name evidence="1" type="ORF">NSA23_13675</name>
</gene>
<organism evidence="1 2">
    <name type="scientific">Anaerosalibacter massiliensis</name>
    <dbReference type="NCBI Taxonomy" id="1347392"/>
    <lineage>
        <taxon>Bacteria</taxon>
        <taxon>Bacillati</taxon>
        <taxon>Bacillota</taxon>
        <taxon>Tissierellia</taxon>
        <taxon>Tissierellales</taxon>
        <taxon>Sporanaerobacteraceae</taxon>
        <taxon>Anaerosalibacter</taxon>
    </lineage>
</organism>
<sequence>MAKIMNIGALDVRNINENLAQKVTEIANIGVLIESDTSQVLLKDASKMNIGSTVKVERNVDVKIIVQNGKMEIDRDYFEGLLNPVVILLNGSLTIDNDIDVKLFDEKVYSIIVNGELNCPKKLVGVIQSKGIVNGRFFKYNSDYGFFDNNVNLTNKFLRSLNSDSKLAFKQLFLIEKVDMNLFKERISNIQILDKLILIDGVEDEISKYIDKYYAVDKFIVPKEVKNLKYADDDISINNSSIKKYNHAFLYVDGNVEVFLKDSLTFSEYIEYLICDKIICNKETYEIIKDNVDEGVEVEIIEGKLLENSGKMILSDTLEEVTIRNEGKLILDEKLDYEKFNENVIDIINYGLIEVPEDKISIVKNKVKKNYGKIRTKEEMEVKDDETDEEILYANVGELKL</sequence>
<reference evidence="1" key="1">
    <citation type="submission" date="2022-07" db="EMBL/GenBank/DDBJ databases">
        <title>Enhanced cultured diversity of the mouse gut microbiota enables custom-made synthetic communities.</title>
        <authorList>
            <person name="Afrizal A."/>
        </authorList>
    </citation>
    <scope>NUCLEOTIDE SEQUENCE</scope>
    <source>
        <strain evidence="1">DSM 29482</strain>
    </source>
</reference>
<proteinExistence type="predicted"/>
<dbReference type="AlphaFoldDB" id="A0A9X2MK96"/>
<comment type="caution">
    <text evidence="1">The sequence shown here is derived from an EMBL/GenBank/DDBJ whole genome shotgun (WGS) entry which is preliminary data.</text>
</comment>
<name>A0A9X2MK96_9FIRM</name>
<evidence type="ECO:0000313" key="2">
    <source>
        <dbReference type="Proteomes" id="UP001142078"/>
    </source>
</evidence>
<accession>A0A9X2MK96</accession>